<proteinExistence type="predicted"/>
<dbReference type="Pfam" id="PF04199">
    <property type="entry name" value="Cyclase"/>
    <property type="match status" value="1"/>
</dbReference>
<name>A0ABX3VS07_9MYCO</name>
<sequence>MGHLMESNDMLLDLTLAIDMNDPIIGKASTDQNSFMSNGHIGTHLDTYLQTPIPSEFHHRRGVVVDATSYVESDSEIEVAVLRGRLIRPGDFVIFYTGAVEQAGYGTKAYFTDHPQLSWELINLLVQKKVSFIGLDAAGVRRPGEHRVADQMAEEHGTYIIENINNVGELLRIAGNEDFTIFTGWTGFRGYSGLQCRVIADLQELQATV</sequence>
<dbReference type="EMBL" id="LQPK01000006">
    <property type="protein sequence ID" value="ORW32762.1"/>
    <property type="molecule type" value="Genomic_DNA"/>
</dbReference>
<reference evidence="1 2" key="1">
    <citation type="journal article" date="2015" name="Emerg. Microbes Infect.">
        <title>Characterization of 17 strains belonging to the Mycobacterium simiae complex and description of Mycobacterium paraense sp. nov.</title>
        <authorList>
            <person name="Fusco da Costa A.R."/>
            <person name="Fedrizzi T."/>
            <person name="Lopes M.L."/>
            <person name="Pecorari M."/>
            <person name="Oliveira da Costa W.L."/>
            <person name="Giacobazzi E."/>
            <person name="da Costa Bahia J.R."/>
            <person name="De Sanctis V."/>
            <person name="Batista Lima K.V."/>
            <person name="Bertorelli R."/>
            <person name="Grottola A."/>
            <person name="Fabio A."/>
            <person name="Mariottini A."/>
            <person name="Ferretti P."/>
            <person name="Di Leva F."/>
            <person name="Fregni Serpini G."/>
            <person name="Tagliazucchi S."/>
            <person name="Rumpianesi F."/>
            <person name="Jousson O."/>
            <person name="Segata N."/>
            <person name="Tortoli E."/>
        </authorList>
    </citation>
    <scope>NUCLEOTIDE SEQUENCE [LARGE SCALE GENOMIC DNA]</scope>
    <source>
        <strain evidence="1 2">FI-07156</strain>
    </source>
</reference>
<evidence type="ECO:0000313" key="2">
    <source>
        <dbReference type="Proteomes" id="UP000193801"/>
    </source>
</evidence>
<evidence type="ECO:0000313" key="1">
    <source>
        <dbReference type="EMBL" id="ORW32762.1"/>
    </source>
</evidence>
<dbReference type="Gene3D" id="3.50.30.50">
    <property type="entry name" value="Putative cyclase"/>
    <property type="match status" value="1"/>
</dbReference>
<protein>
    <recommendedName>
        <fullName evidence="3">Cyclase</fullName>
    </recommendedName>
</protein>
<comment type="caution">
    <text evidence="1">The sequence shown here is derived from an EMBL/GenBank/DDBJ whole genome shotgun (WGS) entry which is preliminary data.</text>
</comment>
<dbReference type="InterPro" id="IPR037175">
    <property type="entry name" value="KFase_sf"/>
</dbReference>
<dbReference type="SUPFAM" id="SSF102198">
    <property type="entry name" value="Putative cyclase"/>
    <property type="match status" value="1"/>
</dbReference>
<dbReference type="Proteomes" id="UP000193801">
    <property type="component" value="Unassembled WGS sequence"/>
</dbReference>
<gene>
    <name evidence="1" type="ORF">AWB91_09760</name>
</gene>
<accession>A0ABX3VS07</accession>
<evidence type="ECO:0008006" key="3">
    <source>
        <dbReference type="Google" id="ProtNLM"/>
    </source>
</evidence>
<organism evidence="1 2">
    <name type="scientific">Mycobacterium paraense</name>
    <dbReference type="NCBI Taxonomy" id="767916"/>
    <lineage>
        <taxon>Bacteria</taxon>
        <taxon>Bacillati</taxon>
        <taxon>Actinomycetota</taxon>
        <taxon>Actinomycetes</taxon>
        <taxon>Mycobacteriales</taxon>
        <taxon>Mycobacteriaceae</taxon>
        <taxon>Mycobacterium</taxon>
        <taxon>Mycobacterium simiae complex</taxon>
    </lineage>
</organism>
<keyword evidence="2" id="KW-1185">Reference proteome</keyword>
<dbReference type="InterPro" id="IPR007325">
    <property type="entry name" value="KFase/CYL"/>
</dbReference>